<reference evidence="1 2" key="1">
    <citation type="submission" date="2019-10" db="EMBL/GenBank/DDBJ databases">
        <title>Genome sequence of Azospirillum melinis.</title>
        <authorList>
            <person name="Ambrosini A."/>
            <person name="Sant'Anna F.H."/>
            <person name="Cassan F.D."/>
            <person name="Souza E.M."/>
            <person name="Passaglia L.M.P."/>
        </authorList>
    </citation>
    <scope>NUCLEOTIDE SEQUENCE [LARGE SCALE GENOMIC DNA]</scope>
    <source>
        <strain evidence="1 2">TMCY0552</strain>
    </source>
</reference>
<accession>A0ABX2KKP1</accession>
<name>A0ABX2KKP1_9PROT</name>
<protein>
    <submittedName>
        <fullName evidence="1">Uncharacterized protein</fullName>
    </submittedName>
</protein>
<dbReference type="Proteomes" id="UP000605086">
    <property type="component" value="Unassembled WGS sequence"/>
</dbReference>
<organism evidence="1 2">
    <name type="scientific">Azospirillum melinis</name>
    <dbReference type="NCBI Taxonomy" id="328839"/>
    <lineage>
        <taxon>Bacteria</taxon>
        <taxon>Pseudomonadati</taxon>
        <taxon>Pseudomonadota</taxon>
        <taxon>Alphaproteobacteria</taxon>
        <taxon>Rhodospirillales</taxon>
        <taxon>Azospirillaceae</taxon>
        <taxon>Azospirillum</taxon>
    </lineage>
</organism>
<evidence type="ECO:0000313" key="2">
    <source>
        <dbReference type="Proteomes" id="UP000605086"/>
    </source>
</evidence>
<dbReference type="EMBL" id="WHOS01000023">
    <property type="protein sequence ID" value="NUB01240.1"/>
    <property type="molecule type" value="Genomic_DNA"/>
</dbReference>
<dbReference type="RefSeq" id="WP_174472320.1">
    <property type="nucleotide sequence ID" value="NZ_JAGINN010000023.1"/>
</dbReference>
<sequence length="126" mass="14329">MDNLLTMFGEARAMLRIEGDTYQPSPSTSEKYMRFYESRMSGRDIWPPQTRAAAVWRKAALRHGVVRRLRRASEAFEQALIAGDRQSAERLGEDVRHFLEVLYANPIARPGRRAAAVNPVLEMPVA</sequence>
<evidence type="ECO:0000313" key="1">
    <source>
        <dbReference type="EMBL" id="NUB01240.1"/>
    </source>
</evidence>
<proteinExistence type="predicted"/>
<gene>
    <name evidence="1" type="ORF">GBZ48_18395</name>
</gene>
<keyword evidence="2" id="KW-1185">Reference proteome</keyword>
<comment type="caution">
    <text evidence="1">The sequence shown here is derived from an EMBL/GenBank/DDBJ whole genome shotgun (WGS) entry which is preliminary data.</text>
</comment>